<evidence type="ECO:0000256" key="1">
    <source>
        <dbReference type="SAM" id="MobiDB-lite"/>
    </source>
</evidence>
<dbReference type="Proteomes" id="UP000750711">
    <property type="component" value="Unassembled WGS sequence"/>
</dbReference>
<dbReference type="AlphaFoldDB" id="A0A9P8IGG8"/>
<reference evidence="2" key="1">
    <citation type="submission" date="2021-03" db="EMBL/GenBank/DDBJ databases">
        <title>Comparative genomics and phylogenomic investigation of the class Geoglossomycetes provide insights into ecological specialization and systematics.</title>
        <authorList>
            <person name="Melie T."/>
            <person name="Pirro S."/>
            <person name="Miller A.N."/>
            <person name="Quandt A."/>
        </authorList>
    </citation>
    <scope>NUCLEOTIDE SEQUENCE</scope>
    <source>
        <strain evidence="2">CAQ_001_2017</strain>
    </source>
</reference>
<sequence>MKSAGSDPRSIEAQTKAHTNDAFSSNLDDDGTYVDPGPEQEHDEHALLHSGETGEGRRHDGQRWDDDHHHQQQE</sequence>
<gene>
    <name evidence="2" type="ORF">GP486_007015</name>
</gene>
<comment type="caution">
    <text evidence="2">The sequence shown here is derived from an EMBL/GenBank/DDBJ whole genome shotgun (WGS) entry which is preliminary data.</text>
</comment>
<proteinExistence type="predicted"/>
<organism evidence="2 3">
    <name type="scientific">Trichoglossum hirsutum</name>
    <dbReference type="NCBI Taxonomy" id="265104"/>
    <lineage>
        <taxon>Eukaryota</taxon>
        <taxon>Fungi</taxon>
        <taxon>Dikarya</taxon>
        <taxon>Ascomycota</taxon>
        <taxon>Pezizomycotina</taxon>
        <taxon>Geoglossomycetes</taxon>
        <taxon>Geoglossales</taxon>
        <taxon>Geoglossaceae</taxon>
        <taxon>Trichoglossum</taxon>
    </lineage>
</organism>
<keyword evidence="3" id="KW-1185">Reference proteome</keyword>
<feature type="compositionally biased region" description="Basic and acidic residues" evidence="1">
    <location>
        <begin position="39"/>
        <end position="74"/>
    </location>
</feature>
<feature type="compositionally biased region" description="Polar residues" evidence="1">
    <location>
        <begin position="12"/>
        <end position="26"/>
    </location>
</feature>
<dbReference type="EMBL" id="JAGHQM010001787">
    <property type="protein sequence ID" value="KAH0551765.1"/>
    <property type="molecule type" value="Genomic_DNA"/>
</dbReference>
<evidence type="ECO:0000313" key="2">
    <source>
        <dbReference type="EMBL" id="KAH0551765.1"/>
    </source>
</evidence>
<evidence type="ECO:0000313" key="3">
    <source>
        <dbReference type="Proteomes" id="UP000750711"/>
    </source>
</evidence>
<protein>
    <submittedName>
        <fullName evidence="2">Uncharacterized protein</fullName>
    </submittedName>
</protein>
<name>A0A9P8IGG8_9PEZI</name>
<feature type="non-terminal residue" evidence="2">
    <location>
        <position position="74"/>
    </location>
</feature>
<feature type="region of interest" description="Disordered" evidence="1">
    <location>
        <begin position="1"/>
        <end position="74"/>
    </location>
</feature>
<accession>A0A9P8IGG8</accession>